<keyword evidence="2" id="KW-1185">Reference proteome</keyword>
<dbReference type="AlphaFoldDB" id="A0AAW1THF1"/>
<dbReference type="Proteomes" id="UP001485043">
    <property type="component" value="Unassembled WGS sequence"/>
</dbReference>
<gene>
    <name evidence="1" type="ORF">WJX84_011811</name>
</gene>
<evidence type="ECO:0000313" key="2">
    <source>
        <dbReference type="Proteomes" id="UP001485043"/>
    </source>
</evidence>
<name>A0AAW1THF1_9CHLO</name>
<sequence length="139" mass="15135">MDPACSGAYHPNITHARLQHALIAYLPALLPATALTSLRATCTTMCALADAVPAEIWLEKGRQIAPRWAQPKLSHADDARTAQALLREQARVYAGTRWRRRLGSVGPAPHLGTSPITIRAAQPAKLRLPWPDSLCDETT</sequence>
<evidence type="ECO:0000313" key="1">
    <source>
        <dbReference type="EMBL" id="KAK9867905.1"/>
    </source>
</evidence>
<reference evidence="1 2" key="1">
    <citation type="journal article" date="2024" name="Nat. Commun.">
        <title>Phylogenomics reveals the evolutionary origins of lichenization in chlorophyte algae.</title>
        <authorList>
            <person name="Puginier C."/>
            <person name="Libourel C."/>
            <person name="Otte J."/>
            <person name="Skaloud P."/>
            <person name="Haon M."/>
            <person name="Grisel S."/>
            <person name="Petersen M."/>
            <person name="Berrin J.G."/>
            <person name="Delaux P.M."/>
            <person name="Dal Grande F."/>
            <person name="Keller J."/>
        </authorList>
    </citation>
    <scope>NUCLEOTIDE SEQUENCE [LARGE SCALE GENOMIC DNA]</scope>
    <source>
        <strain evidence="1 2">SAG 2523</strain>
    </source>
</reference>
<proteinExistence type="predicted"/>
<protein>
    <submittedName>
        <fullName evidence="1">Uncharacterized protein</fullName>
    </submittedName>
</protein>
<accession>A0AAW1THF1</accession>
<comment type="caution">
    <text evidence="1">The sequence shown here is derived from an EMBL/GenBank/DDBJ whole genome shotgun (WGS) entry which is preliminary data.</text>
</comment>
<dbReference type="EMBL" id="JALJOV010000057">
    <property type="protein sequence ID" value="KAK9867905.1"/>
    <property type="molecule type" value="Genomic_DNA"/>
</dbReference>
<organism evidence="1 2">
    <name type="scientific">Apatococcus fuscideae</name>
    <dbReference type="NCBI Taxonomy" id="2026836"/>
    <lineage>
        <taxon>Eukaryota</taxon>
        <taxon>Viridiplantae</taxon>
        <taxon>Chlorophyta</taxon>
        <taxon>core chlorophytes</taxon>
        <taxon>Trebouxiophyceae</taxon>
        <taxon>Chlorellales</taxon>
        <taxon>Chlorellaceae</taxon>
        <taxon>Apatococcus</taxon>
    </lineage>
</organism>